<evidence type="ECO:0000256" key="5">
    <source>
        <dbReference type="PROSITE-ProRule" id="PRU00108"/>
    </source>
</evidence>
<feature type="domain" description="C2H2-type" evidence="8">
    <location>
        <begin position="298"/>
        <end position="326"/>
    </location>
</feature>
<keyword evidence="4" id="KW-0479">Metal-binding</keyword>
<keyword evidence="3 5" id="KW-0539">Nucleus</keyword>
<dbReference type="InterPro" id="IPR008422">
    <property type="entry name" value="KN_HD"/>
</dbReference>
<keyword evidence="10" id="KW-1185">Reference proteome</keyword>
<dbReference type="Proteomes" id="UP000070121">
    <property type="component" value="Unassembled WGS sequence"/>
</dbReference>
<dbReference type="PANTHER" id="PTHR11850">
    <property type="entry name" value="HOMEOBOX PROTEIN TRANSCRIPTION FACTORS"/>
    <property type="match status" value="1"/>
</dbReference>
<feature type="domain" description="Homeobox" evidence="7">
    <location>
        <begin position="90"/>
        <end position="153"/>
    </location>
</feature>
<dbReference type="GO" id="GO:0003677">
    <property type="term" value="F:DNA binding"/>
    <property type="evidence" value="ECO:0007669"/>
    <property type="project" value="UniProtKB-UniRule"/>
</dbReference>
<comment type="caution">
    <text evidence="9">The sequence shown here is derived from an EMBL/GenBank/DDBJ whole genome shotgun (WGS) entry which is preliminary data.</text>
</comment>
<dbReference type="SMART" id="SM00355">
    <property type="entry name" value="ZnF_C2H2"/>
    <property type="match status" value="2"/>
</dbReference>
<dbReference type="OrthoDB" id="10056939at2759"/>
<dbReference type="PROSITE" id="PS00028">
    <property type="entry name" value="ZINC_FINGER_C2H2_1"/>
    <property type="match status" value="1"/>
</dbReference>
<dbReference type="Gene3D" id="1.10.10.60">
    <property type="entry name" value="Homeodomain-like"/>
    <property type="match status" value="1"/>
</dbReference>
<dbReference type="PROSITE" id="PS50157">
    <property type="entry name" value="ZINC_FINGER_C2H2_2"/>
    <property type="match status" value="1"/>
</dbReference>
<gene>
    <name evidence="9" type="ORF">CSAL01_03587</name>
</gene>
<sequence length="860" mass="97046">MARSFSIADNGLTNTRSDEADCDFDLGLFLSDEAFSDIFPRNSRDHDDAVDGIHFDDGRISASSSVSGGVPLFEERDGNEPIQDVPNATASVTKVGSRFTSANIRVLKTWFDNHERHPYPTPDQAERLLKQTGLSKQQLTNWFANTRRRRRIRPGGTSTPARTEAGSSPIDVPVRRPTPMAFEQMNPMQRWEHSPPDSEPALAADISRAVVASSRRPGLLGRSRSSAGSWENASSISSVGTSQSSGESRSNASAYSHGSSKSPTPMEALRRDPNRRRRRAMVKERRGNRLSLRQIKTYQCTFCAETFKTKYDWQRHEKSLHLSLEEWVCSPHGSTIKHPEKGIICVFCDEANPTQRHLDDHHQAACSERPAEERTYYRKDHLRQHLKLVHKTSQMSKTAETWKVTTDKIRSRCGFCGITLESWATRGDHIADHYRDDGNTMSDWKGDWGFEPQILAKVDNAVPPCVIQFEQSAPVPFCASISPAGSAPSAYELLKLEVEYFVRNYFEQHERLPSDDEVIYEACTIMYASEFFRPSGTSNASSWLRDLLMSSTELSEKARLRPMNQCYELTKLRASHLQIIGKVDIFEDCELEVQLCRHLREHIVLGLAPSDDDLQQEACVILNRVESSSSNPSRRFAGFLVRLIWKSTSWLAPLRHRADAFAGDSYQDLMPSLDPMANKSSAEIDGFFTGLAELDQLTGEAERLIPPTGGEVRPTSQFGPAFTQKSSNYCDPVEDQNYISPCFTFDKMPTKPSDLYTRLQTAKSMFEGSGHSLRQSERSRGTDMPFFLNDPNRYARLAGELSRFVATTISPQNPNMHIPSDDELRYHARWVIFDDDDPWNQTAADIPDWLAEFKKGVGLE</sequence>
<dbReference type="AlphaFoldDB" id="A0A135V4Q9"/>
<organism evidence="9 10">
    <name type="scientific">Colletotrichum salicis</name>
    <dbReference type="NCBI Taxonomy" id="1209931"/>
    <lineage>
        <taxon>Eukaryota</taxon>
        <taxon>Fungi</taxon>
        <taxon>Dikarya</taxon>
        <taxon>Ascomycota</taxon>
        <taxon>Pezizomycotina</taxon>
        <taxon>Sordariomycetes</taxon>
        <taxon>Hypocreomycetidae</taxon>
        <taxon>Glomerellales</taxon>
        <taxon>Glomerellaceae</taxon>
        <taxon>Colletotrichum</taxon>
        <taxon>Colletotrichum acutatum species complex</taxon>
    </lineage>
</organism>
<dbReference type="InterPro" id="IPR013087">
    <property type="entry name" value="Znf_C2H2_type"/>
</dbReference>
<accession>A0A135V4Q9</accession>
<reference evidence="9 10" key="1">
    <citation type="submission" date="2014-02" db="EMBL/GenBank/DDBJ databases">
        <title>The genome sequence of Colletotrichum salicis CBS 607.94.</title>
        <authorList>
            <person name="Baroncelli R."/>
            <person name="Thon M.R."/>
        </authorList>
    </citation>
    <scope>NUCLEOTIDE SEQUENCE [LARGE SCALE GENOMIC DNA]</scope>
    <source>
        <strain evidence="9 10">CBS 607.94</strain>
    </source>
</reference>
<evidence type="ECO:0000256" key="2">
    <source>
        <dbReference type="ARBA" id="ARBA00023155"/>
    </source>
</evidence>
<feature type="region of interest" description="Disordered" evidence="6">
    <location>
        <begin position="144"/>
        <end position="175"/>
    </location>
</feature>
<dbReference type="PROSITE" id="PS50071">
    <property type="entry name" value="HOMEOBOX_2"/>
    <property type="match status" value="1"/>
</dbReference>
<dbReference type="GO" id="GO:0005634">
    <property type="term" value="C:nucleus"/>
    <property type="evidence" value="ECO:0007669"/>
    <property type="project" value="UniProtKB-SubCell"/>
</dbReference>
<evidence type="ECO:0000256" key="3">
    <source>
        <dbReference type="ARBA" id="ARBA00023242"/>
    </source>
</evidence>
<evidence type="ECO:0000259" key="7">
    <source>
        <dbReference type="PROSITE" id="PS50071"/>
    </source>
</evidence>
<protein>
    <recommendedName>
        <fullName evidence="11">Homeobox and C2H2 transcription factor</fullName>
    </recommendedName>
</protein>
<dbReference type="EMBL" id="JFFI01000440">
    <property type="protein sequence ID" value="KXH67664.1"/>
    <property type="molecule type" value="Genomic_DNA"/>
</dbReference>
<feature type="compositionally biased region" description="Low complexity" evidence="6">
    <location>
        <begin position="212"/>
        <end position="250"/>
    </location>
</feature>
<proteinExistence type="predicted"/>
<evidence type="ECO:0000256" key="6">
    <source>
        <dbReference type="SAM" id="MobiDB-lite"/>
    </source>
</evidence>
<dbReference type="InterPro" id="IPR050224">
    <property type="entry name" value="TALE_homeobox"/>
</dbReference>
<feature type="compositionally biased region" description="Polar residues" evidence="6">
    <location>
        <begin position="251"/>
        <end position="263"/>
    </location>
</feature>
<dbReference type="STRING" id="1209931.A0A135V4Q9"/>
<feature type="region of interest" description="Disordered" evidence="6">
    <location>
        <begin position="212"/>
        <end position="286"/>
    </location>
</feature>
<evidence type="ECO:0000313" key="10">
    <source>
        <dbReference type="Proteomes" id="UP000070121"/>
    </source>
</evidence>
<dbReference type="Pfam" id="PF05920">
    <property type="entry name" value="Homeobox_KN"/>
    <property type="match status" value="1"/>
</dbReference>
<keyword evidence="4" id="KW-0862">Zinc</keyword>
<feature type="DNA-binding region" description="Homeobox" evidence="5">
    <location>
        <begin position="92"/>
        <end position="154"/>
    </location>
</feature>
<evidence type="ECO:0000313" key="9">
    <source>
        <dbReference type="EMBL" id="KXH67664.1"/>
    </source>
</evidence>
<dbReference type="InterPro" id="IPR009057">
    <property type="entry name" value="Homeodomain-like_sf"/>
</dbReference>
<name>A0A135V4Q9_9PEZI</name>
<evidence type="ECO:0000256" key="1">
    <source>
        <dbReference type="ARBA" id="ARBA00023125"/>
    </source>
</evidence>
<evidence type="ECO:0000256" key="4">
    <source>
        <dbReference type="PROSITE-ProRule" id="PRU00042"/>
    </source>
</evidence>
<keyword evidence="2 5" id="KW-0371">Homeobox</keyword>
<dbReference type="PROSITE" id="PS00027">
    <property type="entry name" value="HOMEOBOX_1"/>
    <property type="match status" value="1"/>
</dbReference>
<dbReference type="SMART" id="SM00389">
    <property type="entry name" value="HOX"/>
    <property type="match status" value="1"/>
</dbReference>
<keyword evidence="1 5" id="KW-0238">DNA-binding</keyword>
<evidence type="ECO:0000259" key="8">
    <source>
        <dbReference type="PROSITE" id="PS50157"/>
    </source>
</evidence>
<dbReference type="InterPro" id="IPR001356">
    <property type="entry name" value="HD"/>
</dbReference>
<dbReference type="GO" id="GO:0000981">
    <property type="term" value="F:DNA-binding transcription factor activity, RNA polymerase II-specific"/>
    <property type="evidence" value="ECO:0007669"/>
    <property type="project" value="InterPro"/>
</dbReference>
<keyword evidence="4" id="KW-0863">Zinc-finger</keyword>
<dbReference type="InterPro" id="IPR017970">
    <property type="entry name" value="Homeobox_CS"/>
</dbReference>
<evidence type="ECO:0008006" key="11">
    <source>
        <dbReference type="Google" id="ProtNLM"/>
    </source>
</evidence>
<dbReference type="GO" id="GO:0008270">
    <property type="term" value="F:zinc ion binding"/>
    <property type="evidence" value="ECO:0007669"/>
    <property type="project" value="UniProtKB-KW"/>
</dbReference>
<comment type="subcellular location">
    <subcellularLocation>
        <location evidence="5">Nucleus</location>
    </subcellularLocation>
</comment>
<dbReference type="SUPFAM" id="SSF46689">
    <property type="entry name" value="Homeodomain-like"/>
    <property type="match status" value="1"/>
</dbReference>
<dbReference type="CDD" id="cd00086">
    <property type="entry name" value="homeodomain"/>
    <property type="match status" value="1"/>
</dbReference>